<dbReference type="InterPro" id="IPR036770">
    <property type="entry name" value="Ankyrin_rpt-contain_sf"/>
</dbReference>
<dbReference type="VEuPathDB" id="FungiDB:yc1106_08303"/>
<evidence type="ECO:0000313" key="2">
    <source>
        <dbReference type="Proteomes" id="UP001056012"/>
    </source>
</evidence>
<reference evidence="1" key="1">
    <citation type="submission" date="2021-12" db="EMBL/GenBank/DDBJ databases">
        <title>Curvularia clavata genome.</title>
        <authorList>
            <person name="Cao Y."/>
        </authorList>
    </citation>
    <scope>NUCLEOTIDE SEQUENCE</scope>
    <source>
        <strain evidence="1">Yc1106</strain>
    </source>
</reference>
<sequence>MPPVQWSGAKLDIPLTEEGPPSVAIEHVYETQICFWAIEHLFKVTGISPIGEHVATHFTDIARVMYSDMITEPAEPLSAFDLQYKVVHMAIRGGRFADVVNIFDTLKAHHSEHTFGNSNLFSDAAKIRYLDVLLFLCENWTPSLVASWVRSPVVAQIYINFGWDINHPPRFEKVVRDKHFTRWLLDKGAVADAKAEFDITAVSSAVMRTSVPIIKLLLTRSSGIQHDQLLHFAVQRAGGLNIATQRRSNLYFVLQSAAGSSFPDQRKDGDSGEIVELLLNLGCPIDSIWFRDDQRS</sequence>
<keyword evidence="2" id="KW-1185">Reference proteome</keyword>
<dbReference type="SUPFAM" id="SSF48403">
    <property type="entry name" value="Ankyrin repeat"/>
    <property type="match status" value="1"/>
</dbReference>
<dbReference type="EMBL" id="CP089279">
    <property type="protein sequence ID" value="USP81029.1"/>
    <property type="molecule type" value="Genomic_DNA"/>
</dbReference>
<dbReference type="OrthoDB" id="1722345at2759"/>
<accession>A0A9Q8ZE64</accession>
<organism evidence="1 2">
    <name type="scientific">Curvularia clavata</name>
    <dbReference type="NCBI Taxonomy" id="95742"/>
    <lineage>
        <taxon>Eukaryota</taxon>
        <taxon>Fungi</taxon>
        <taxon>Dikarya</taxon>
        <taxon>Ascomycota</taxon>
        <taxon>Pezizomycotina</taxon>
        <taxon>Dothideomycetes</taxon>
        <taxon>Pleosporomycetidae</taxon>
        <taxon>Pleosporales</taxon>
        <taxon>Pleosporineae</taxon>
        <taxon>Pleosporaceae</taxon>
        <taxon>Curvularia</taxon>
    </lineage>
</organism>
<dbReference type="Proteomes" id="UP001056012">
    <property type="component" value="Chromosome 6"/>
</dbReference>
<proteinExistence type="predicted"/>
<evidence type="ECO:0000313" key="1">
    <source>
        <dbReference type="EMBL" id="USP81029.1"/>
    </source>
</evidence>
<gene>
    <name evidence="1" type="ORF">yc1106_08303</name>
</gene>
<protein>
    <submittedName>
        <fullName evidence="1">Ankyrin</fullName>
    </submittedName>
</protein>
<dbReference type="Gene3D" id="1.25.40.20">
    <property type="entry name" value="Ankyrin repeat-containing domain"/>
    <property type="match status" value="1"/>
</dbReference>
<dbReference type="AlphaFoldDB" id="A0A9Q8ZE64"/>
<name>A0A9Q8ZE64_CURCL</name>